<keyword evidence="2 4" id="KW-0863">Zinc-finger</keyword>
<feature type="domain" description="CHY-type" evidence="5">
    <location>
        <begin position="149"/>
        <end position="221"/>
    </location>
</feature>
<dbReference type="VEuPathDB" id="GiardiaDB:QR46_1675"/>
<proteinExistence type="predicted"/>
<accession>A0A132NW89</accession>
<dbReference type="EMBL" id="JXTI01000036">
    <property type="protein sequence ID" value="KWX14339.1"/>
    <property type="molecule type" value="Genomic_DNA"/>
</dbReference>
<reference evidence="6 7" key="1">
    <citation type="journal article" date="2015" name="Mol. Biochem. Parasitol.">
        <title>Identification of polymorphic genes for use in assemblage B genotyping assays through comparative genomics of multiple assemblage B Giardia duodenalis isolates.</title>
        <authorList>
            <person name="Wielinga C."/>
            <person name="Thompson R.C."/>
            <person name="Monis P."/>
            <person name="Ryan U."/>
        </authorList>
    </citation>
    <scope>NUCLEOTIDE SEQUENCE [LARGE SCALE GENOMIC DNA]</scope>
    <source>
        <strain evidence="6 7">BAH15c1</strain>
    </source>
</reference>
<dbReference type="InterPro" id="IPR037274">
    <property type="entry name" value="Znf_CHY_sf"/>
</dbReference>
<dbReference type="GO" id="GO:0008270">
    <property type="term" value="F:zinc ion binding"/>
    <property type="evidence" value="ECO:0007669"/>
    <property type="project" value="UniProtKB-KW"/>
</dbReference>
<dbReference type="Pfam" id="PF05495">
    <property type="entry name" value="zf-CHY"/>
    <property type="match status" value="1"/>
</dbReference>
<keyword evidence="3" id="KW-0862">Zinc</keyword>
<evidence type="ECO:0000259" key="5">
    <source>
        <dbReference type="PROSITE" id="PS51266"/>
    </source>
</evidence>
<evidence type="ECO:0000256" key="1">
    <source>
        <dbReference type="ARBA" id="ARBA00022723"/>
    </source>
</evidence>
<dbReference type="Proteomes" id="UP000070089">
    <property type="component" value="Unassembled WGS sequence"/>
</dbReference>
<dbReference type="SUPFAM" id="SSF161219">
    <property type="entry name" value="CHY zinc finger-like"/>
    <property type="match status" value="1"/>
</dbReference>
<dbReference type="InterPro" id="IPR008913">
    <property type="entry name" value="Znf_CHY"/>
</dbReference>
<evidence type="ECO:0000313" key="6">
    <source>
        <dbReference type="EMBL" id="KWX14339.1"/>
    </source>
</evidence>
<dbReference type="PANTHER" id="PTHR21319:SF0">
    <property type="entry name" value="AND RING FINGER DOMAIN PROTEIN, PUTATIVE (AFU_ORTHOLOGUE AFUA_1G08900)-RELATED"/>
    <property type="match status" value="1"/>
</dbReference>
<dbReference type="PROSITE" id="PS51266">
    <property type="entry name" value="ZF_CHY"/>
    <property type="match status" value="1"/>
</dbReference>
<evidence type="ECO:0000313" key="7">
    <source>
        <dbReference type="Proteomes" id="UP000070089"/>
    </source>
</evidence>
<comment type="caution">
    <text evidence="6">The sequence shown here is derived from an EMBL/GenBank/DDBJ whole genome shotgun (WGS) entry which is preliminary data.</text>
</comment>
<dbReference type="GO" id="GO:0016567">
    <property type="term" value="P:protein ubiquitination"/>
    <property type="evidence" value="ECO:0007669"/>
    <property type="project" value="TreeGrafter"/>
</dbReference>
<dbReference type="GO" id="GO:0061630">
    <property type="term" value="F:ubiquitin protein ligase activity"/>
    <property type="evidence" value="ECO:0007669"/>
    <property type="project" value="TreeGrafter"/>
</dbReference>
<organism evidence="6 7">
    <name type="scientific">Giardia duodenalis assemblage B</name>
    <dbReference type="NCBI Taxonomy" id="1394984"/>
    <lineage>
        <taxon>Eukaryota</taxon>
        <taxon>Metamonada</taxon>
        <taxon>Diplomonadida</taxon>
        <taxon>Hexamitidae</taxon>
        <taxon>Giardiinae</taxon>
        <taxon>Giardia</taxon>
    </lineage>
</organism>
<sequence length="494" mass="56022">MVKRGPALSIHRNQSSSLAKWAQSTDTMPPEFPLNTTLDFEASDIPVEYRTSFLLATLFQVKSGGTLANNCDHITLRSFPEVVLGEICTDAMIRLEGSVRPIFPLSFYAPAHTCLQMQNAFNMAFTSLNERAEAISACKDDELVFKYYTRGYGFGCKHYLRKCQIYCVVCSKFYFCRQCHDEANQDHTMECVGSSCTTPQIKCVLCGAVSLPTSTCSSCGSNFAKYYCSKCLLYCDAGQEMHPRGHCSTCGVCVLYSNALPGVENRCQLHVSNEPTKEGACQFCMGSIDDQRESFLMPCGSHYAHTPCYAKSVAECSYQCPSCKKLILYPTMRAEFEVRMRELFEITRRPPEIIANLSSYMCYECGDSFVDQPHIVPLRCWNPTCLSFNTTPIDDKMTSNMRRQLFETQKQLFRKMKIAPLEFNLERALIRMVYNLAEQHSSKIRARFNLGPTVPLGERYVVTYLSELYPDAFKGVVSRDELLEKLRTIFQLKT</sequence>
<evidence type="ECO:0000256" key="3">
    <source>
        <dbReference type="ARBA" id="ARBA00022833"/>
    </source>
</evidence>
<keyword evidence="1" id="KW-0479">Metal-binding</keyword>
<dbReference type="GO" id="GO:0006511">
    <property type="term" value="P:ubiquitin-dependent protein catabolic process"/>
    <property type="evidence" value="ECO:0007669"/>
    <property type="project" value="TreeGrafter"/>
</dbReference>
<gene>
    <name evidence="6" type="ORF">QR46_1675</name>
</gene>
<name>A0A132NW89_GIAIN</name>
<evidence type="ECO:0000256" key="4">
    <source>
        <dbReference type="PROSITE-ProRule" id="PRU00601"/>
    </source>
</evidence>
<dbReference type="OrthoDB" id="411372at2759"/>
<dbReference type="AlphaFoldDB" id="A0A132NW89"/>
<dbReference type="GO" id="GO:0005634">
    <property type="term" value="C:nucleus"/>
    <property type="evidence" value="ECO:0007669"/>
    <property type="project" value="TreeGrafter"/>
</dbReference>
<protein>
    <submittedName>
        <fullName evidence="6">Zinc finger protein</fullName>
    </submittedName>
</protein>
<evidence type="ECO:0000256" key="2">
    <source>
        <dbReference type="ARBA" id="ARBA00022771"/>
    </source>
</evidence>
<dbReference type="SUPFAM" id="SSF57850">
    <property type="entry name" value="RING/U-box"/>
    <property type="match status" value="1"/>
</dbReference>
<dbReference type="PANTHER" id="PTHR21319">
    <property type="entry name" value="RING FINGER AND CHY ZINC FINGER DOMAIN-CONTAINING PROTEIN 1"/>
    <property type="match status" value="1"/>
</dbReference>